<gene>
    <name evidence="2" type="ORF">G5V58_20175</name>
</gene>
<dbReference type="AlphaFoldDB" id="A0A6G6WLN7"/>
<dbReference type="InterPro" id="IPR005835">
    <property type="entry name" value="NTP_transferase_dom"/>
</dbReference>
<dbReference type="Pfam" id="PF00483">
    <property type="entry name" value="NTP_transferase"/>
    <property type="match status" value="1"/>
</dbReference>
<dbReference type="Gene3D" id="3.90.550.10">
    <property type="entry name" value="Spore Coat Polysaccharide Biosynthesis Protein SpsA, Chain A"/>
    <property type="match status" value="1"/>
</dbReference>
<sequence length="222" mass="24179">MWPVAKTIPKTLLPVAGRPFADWQLEWLSAAGVDSVVYCVGYLGDQVREHVGDGSAHGLTVTYVDEGRDLRGTGGALRLAHDEGALEARFLVLYGDSWLQVDPAAVHAAHEASGLPALMTVYENDGRFDTSNVEYAEGRVVRYEKGLESVPASMRWIDYGLSVFERSLIEERIPADTAFDLSSLCHALSLEGALSGYLVSDRFYEIGSPSGLAEVTMLLAQR</sequence>
<reference evidence="2 3" key="1">
    <citation type="submission" date="2020-02" db="EMBL/GenBank/DDBJ databases">
        <title>Full genome sequence of Nocardioides sp. R-3366.</title>
        <authorList>
            <person name="Im W.-T."/>
        </authorList>
    </citation>
    <scope>NUCLEOTIDE SEQUENCE [LARGE SCALE GENOMIC DNA]</scope>
    <source>
        <strain evidence="2 3">R-3366</strain>
    </source>
</reference>
<evidence type="ECO:0000313" key="2">
    <source>
        <dbReference type="EMBL" id="QIG46116.1"/>
    </source>
</evidence>
<dbReference type="GO" id="GO:0016740">
    <property type="term" value="F:transferase activity"/>
    <property type="evidence" value="ECO:0007669"/>
    <property type="project" value="UniProtKB-KW"/>
</dbReference>
<dbReference type="KEGG" id="nano:G5V58_20175"/>
<dbReference type="InterPro" id="IPR050486">
    <property type="entry name" value="Mannose-1P_guanyltransferase"/>
</dbReference>
<evidence type="ECO:0000259" key="1">
    <source>
        <dbReference type="Pfam" id="PF00483"/>
    </source>
</evidence>
<accession>A0A6G6WLN7</accession>
<organism evidence="2 3">
    <name type="scientific">Nocardioides anomalus</name>
    <dbReference type="NCBI Taxonomy" id="2712223"/>
    <lineage>
        <taxon>Bacteria</taxon>
        <taxon>Bacillati</taxon>
        <taxon>Actinomycetota</taxon>
        <taxon>Actinomycetes</taxon>
        <taxon>Propionibacteriales</taxon>
        <taxon>Nocardioidaceae</taxon>
        <taxon>Nocardioides</taxon>
    </lineage>
</organism>
<dbReference type="InterPro" id="IPR029044">
    <property type="entry name" value="Nucleotide-diphossugar_trans"/>
</dbReference>
<keyword evidence="3" id="KW-1185">Reference proteome</keyword>
<evidence type="ECO:0000313" key="3">
    <source>
        <dbReference type="Proteomes" id="UP000502996"/>
    </source>
</evidence>
<dbReference type="PANTHER" id="PTHR22572">
    <property type="entry name" value="SUGAR-1-PHOSPHATE GUANYL TRANSFERASE"/>
    <property type="match status" value="1"/>
</dbReference>
<protein>
    <submittedName>
        <fullName evidence="2">NTP transferase domain-containing protein</fullName>
    </submittedName>
</protein>
<dbReference type="EMBL" id="CP049257">
    <property type="protein sequence ID" value="QIG46116.1"/>
    <property type="molecule type" value="Genomic_DNA"/>
</dbReference>
<feature type="domain" description="Nucleotidyl transferase" evidence="1">
    <location>
        <begin position="1"/>
        <end position="220"/>
    </location>
</feature>
<dbReference type="Proteomes" id="UP000502996">
    <property type="component" value="Chromosome"/>
</dbReference>
<dbReference type="SUPFAM" id="SSF53448">
    <property type="entry name" value="Nucleotide-diphospho-sugar transferases"/>
    <property type="match status" value="1"/>
</dbReference>
<keyword evidence="2" id="KW-0808">Transferase</keyword>
<proteinExistence type="predicted"/>
<name>A0A6G6WLN7_9ACTN</name>